<feature type="transmembrane region" description="Helical" evidence="17">
    <location>
        <begin position="581"/>
        <end position="600"/>
    </location>
</feature>
<keyword evidence="19" id="KW-1185">Reference proteome</keyword>
<dbReference type="SUPFAM" id="SSF48403">
    <property type="entry name" value="Ankyrin repeat"/>
    <property type="match status" value="1"/>
</dbReference>
<dbReference type="Gene3D" id="1.10.287.70">
    <property type="match status" value="1"/>
</dbReference>
<dbReference type="PANTHER" id="PTHR10582:SF5">
    <property type="entry name" value="TRANSIENT RECEPTOR POTENTIAL CATION CHANNEL SUBFAMILY V MEMBER 2"/>
    <property type="match status" value="1"/>
</dbReference>
<evidence type="ECO:0000313" key="19">
    <source>
        <dbReference type="Proteomes" id="UP000515159"/>
    </source>
</evidence>
<keyword evidence="5" id="KW-0107">Calcium channel</keyword>
<dbReference type="GO" id="GO:0098703">
    <property type="term" value="P:calcium ion import across plasma membrane"/>
    <property type="evidence" value="ECO:0007669"/>
    <property type="project" value="TreeGrafter"/>
</dbReference>
<reference evidence="20" key="1">
    <citation type="submission" date="2025-08" db="UniProtKB">
        <authorList>
            <consortium name="RefSeq"/>
        </authorList>
    </citation>
    <scope>IDENTIFICATION</scope>
</reference>
<keyword evidence="9 17" id="KW-1133">Transmembrane helix</keyword>
<dbReference type="GO" id="GO:0005262">
    <property type="term" value="F:calcium channel activity"/>
    <property type="evidence" value="ECO:0007669"/>
    <property type="project" value="UniProtKB-KW"/>
</dbReference>
<feature type="transmembrane region" description="Helical" evidence="17">
    <location>
        <begin position="621"/>
        <end position="642"/>
    </location>
</feature>
<keyword evidence="10 15" id="KW-0040">ANK repeat</keyword>
<feature type="repeat" description="ANK" evidence="15">
    <location>
        <begin position="245"/>
        <end position="277"/>
    </location>
</feature>
<dbReference type="PRINTS" id="PR01768">
    <property type="entry name" value="TRPVRECEPTOR"/>
</dbReference>
<dbReference type="InterPro" id="IPR002110">
    <property type="entry name" value="Ankyrin_rpt"/>
</dbReference>
<evidence type="ECO:0000256" key="5">
    <source>
        <dbReference type="ARBA" id="ARBA00022673"/>
    </source>
</evidence>
<evidence type="ECO:0000256" key="12">
    <source>
        <dbReference type="ARBA" id="ARBA00023136"/>
    </source>
</evidence>
<evidence type="ECO:0000256" key="6">
    <source>
        <dbReference type="ARBA" id="ARBA00022692"/>
    </source>
</evidence>
<proteinExistence type="predicted"/>
<name>A0A6P8PP69_GEOSA</name>
<evidence type="ECO:0000256" key="15">
    <source>
        <dbReference type="PROSITE-ProRule" id="PRU00023"/>
    </source>
</evidence>
<evidence type="ECO:0000256" key="4">
    <source>
        <dbReference type="ARBA" id="ARBA00022568"/>
    </source>
</evidence>
<dbReference type="Pfam" id="PF00520">
    <property type="entry name" value="Ion_trans"/>
    <property type="match status" value="1"/>
</dbReference>
<evidence type="ECO:0000256" key="13">
    <source>
        <dbReference type="ARBA" id="ARBA00023303"/>
    </source>
</evidence>
<dbReference type="AlphaFoldDB" id="A0A6P8PP69"/>
<feature type="transmembrane region" description="Helical" evidence="17">
    <location>
        <begin position="517"/>
        <end position="540"/>
    </location>
</feature>
<keyword evidence="11" id="KW-0406">Ion transport</keyword>
<keyword evidence="3" id="KW-1003">Cell membrane</keyword>
<dbReference type="InterPro" id="IPR024862">
    <property type="entry name" value="TRPV"/>
</dbReference>
<dbReference type="InterPro" id="IPR005821">
    <property type="entry name" value="Ion_trans_dom"/>
</dbReference>
<keyword evidence="12 17" id="KW-0472">Membrane</keyword>
<keyword evidence="2" id="KW-0813">Transport</keyword>
<feature type="compositionally biased region" description="Basic and acidic residues" evidence="16">
    <location>
        <begin position="831"/>
        <end position="843"/>
    </location>
</feature>
<feature type="transmembrane region" description="Helical" evidence="17">
    <location>
        <begin position="478"/>
        <end position="497"/>
    </location>
</feature>
<sequence>MKTRGGIRKVHVNPETDNLACDHQREPDLCNEELGDSSPSYHRGSSRGPWNTAESPRVGRCPRVLKPAVENRQAGQLERGFKPFLPRESPGPSRSNQPSPMELLEAGQAEELLFPGEQPMEYEESLTEYAPDVSEAMQVGWAFTYKQVSLVKPTEVYSRQRIFDAVVKEDTEDLGGLFDYLHKTMKLLTNSEFKDPSTGKTCLLKAMLNLKNGGNKTIPLLLDIAKQTDNLNELVNSSYTDQHYRGQSALHIAVERRNLDLVKLLMKNKADVHAKADGDFFRKKKKGIGFYFGELPLSLAACTNQPNIVNYLLDNPYRKADLTAKDSEGNTVLHALVMVADDTEDNTRFVIRMYDDILMTAAKSSPTLKLEEITNWKGLTPLKLAAKTGKIKIFKHILQREITDPQCKHLSRKFTEWAYGPVSSSLYDLTSVDTSEKDSVLEIIAFSGYPPNGHNMVILEPLNNLLQEKWDRFAQKIFYVKFLLYVAYMITFTFVAYHRPLTGQPPFPIEQTSEGRLRFVGEILVMLGGVYLCIIQIIYFCQRQPSLRMLLIDGYCEALFLLQSSVLLLSGIIYLAGYEEYVALMVFSLVAGWVNMLYYTRGFQQMGIYSVMIQKTILRDILRFLFVYIVFLFGFAAALVTLNGGAPPETANSTSSGDDRRNYGGLYITSLELFKFTIGMGDLEFNENLKFKHFFMFLLILYVVLTYILLLNMLIALMSDTVNKVSKDSKSIWKLQRAVIILNIEKSLPQCVRKKLRSGSIIKVGTSPDGKDDERLCFRVEEMNWSDWNRDLGFLHEEPEIFDDSSQSSSGDSGISPHRGKSWRNVFAWSKTREQDQGTEEKMLLNSVSIIPPEESPGRETTASPTEAQKA</sequence>
<dbReference type="KEGG" id="gsh:117348861"/>
<dbReference type="InterPro" id="IPR036770">
    <property type="entry name" value="Ankyrin_rpt-contain_sf"/>
</dbReference>
<dbReference type="RefSeq" id="XP_033777316.1">
    <property type="nucleotide sequence ID" value="XM_033921425.1"/>
</dbReference>
<feature type="region of interest" description="Disordered" evidence="16">
    <location>
        <begin position="829"/>
        <end position="871"/>
    </location>
</feature>
<dbReference type="Proteomes" id="UP000515159">
    <property type="component" value="Chromosome 15"/>
</dbReference>
<dbReference type="PROSITE" id="PS50088">
    <property type="entry name" value="ANK_REPEAT"/>
    <property type="match status" value="1"/>
</dbReference>
<dbReference type="FunFam" id="1.25.40.20:FF:000018">
    <property type="entry name" value="Transient receptor potential cation channel subfamily V member 1"/>
    <property type="match status" value="1"/>
</dbReference>
<feature type="region of interest" description="Disordered" evidence="16">
    <location>
        <begin position="1"/>
        <end position="100"/>
    </location>
</feature>
<dbReference type="InterPro" id="IPR008348">
    <property type="entry name" value="TrpV4"/>
</dbReference>
<keyword evidence="8" id="KW-0106">Calcium</keyword>
<protein>
    <submittedName>
        <fullName evidence="20">Transient receptor potential cation channel subfamily V member 1-like isoform X1</fullName>
    </submittedName>
</protein>
<keyword evidence="13" id="KW-0407">Ion channel</keyword>
<accession>A0A6P8PP69</accession>
<organism evidence="19 20">
    <name type="scientific">Geotrypetes seraphini</name>
    <name type="common">Gaboon caecilian</name>
    <name type="synonym">Caecilia seraphini</name>
    <dbReference type="NCBI Taxonomy" id="260995"/>
    <lineage>
        <taxon>Eukaryota</taxon>
        <taxon>Metazoa</taxon>
        <taxon>Chordata</taxon>
        <taxon>Craniata</taxon>
        <taxon>Vertebrata</taxon>
        <taxon>Euteleostomi</taxon>
        <taxon>Amphibia</taxon>
        <taxon>Gymnophiona</taxon>
        <taxon>Geotrypetes</taxon>
    </lineage>
</organism>
<evidence type="ECO:0000256" key="7">
    <source>
        <dbReference type="ARBA" id="ARBA00022737"/>
    </source>
</evidence>
<evidence type="ECO:0000256" key="14">
    <source>
        <dbReference type="ARBA" id="ARBA00036634"/>
    </source>
</evidence>
<keyword evidence="7" id="KW-0677">Repeat</keyword>
<dbReference type="PRINTS" id="PR01769">
    <property type="entry name" value="VRL2RECEPTOR"/>
</dbReference>
<evidence type="ECO:0000256" key="17">
    <source>
        <dbReference type="SAM" id="Phobius"/>
    </source>
</evidence>
<dbReference type="InterPro" id="IPR008347">
    <property type="entry name" value="TrpV1-4"/>
</dbReference>
<evidence type="ECO:0000259" key="18">
    <source>
        <dbReference type="Pfam" id="PF00520"/>
    </source>
</evidence>
<comment type="catalytic activity">
    <reaction evidence="14">
        <text>Ca(2+)(in) = Ca(2+)(out)</text>
        <dbReference type="Rhea" id="RHEA:29671"/>
        <dbReference type="ChEBI" id="CHEBI:29108"/>
    </reaction>
</comment>
<dbReference type="Pfam" id="PF12796">
    <property type="entry name" value="Ank_2"/>
    <property type="match status" value="1"/>
</dbReference>
<evidence type="ECO:0000256" key="2">
    <source>
        <dbReference type="ARBA" id="ARBA00022448"/>
    </source>
</evidence>
<keyword evidence="4" id="KW-0109">Calcium transport</keyword>
<evidence type="ECO:0000256" key="1">
    <source>
        <dbReference type="ARBA" id="ARBA00004651"/>
    </source>
</evidence>
<dbReference type="InParanoid" id="A0A6P8PP69"/>
<evidence type="ECO:0000256" key="16">
    <source>
        <dbReference type="SAM" id="MobiDB-lite"/>
    </source>
</evidence>
<comment type="subcellular location">
    <subcellularLocation>
        <location evidence="1">Cell membrane</location>
        <topology evidence="1">Multi-pass membrane protein</topology>
    </subcellularLocation>
</comment>
<dbReference type="SMART" id="SM00248">
    <property type="entry name" value="ANK"/>
    <property type="match status" value="5"/>
</dbReference>
<evidence type="ECO:0000313" key="20">
    <source>
        <dbReference type="RefSeq" id="XP_033777316.1"/>
    </source>
</evidence>
<dbReference type="OrthoDB" id="533508at2759"/>
<dbReference type="GO" id="GO:0005886">
    <property type="term" value="C:plasma membrane"/>
    <property type="evidence" value="ECO:0007669"/>
    <property type="project" value="UniProtKB-SubCell"/>
</dbReference>
<dbReference type="PROSITE" id="PS50297">
    <property type="entry name" value="ANK_REP_REGION"/>
    <property type="match status" value="1"/>
</dbReference>
<feature type="transmembrane region" description="Helical" evidence="17">
    <location>
        <begin position="694"/>
        <end position="717"/>
    </location>
</feature>
<dbReference type="PANTHER" id="PTHR10582">
    <property type="entry name" value="TRANSIENT RECEPTOR POTENTIAL ION CHANNEL PROTEIN"/>
    <property type="match status" value="1"/>
</dbReference>
<evidence type="ECO:0000256" key="11">
    <source>
        <dbReference type="ARBA" id="ARBA00023065"/>
    </source>
</evidence>
<feature type="compositionally biased region" description="Basic residues" evidence="16">
    <location>
        <begin position="1"/>
        <end position="11"/>
    </location>
</feature>
<feature type="compositionally biased region" description="Polar residues" evidence="16">
    <location>
        <begin position="859"/>
        <end position="871"/>
    </location>
</feature>
<feature type="transmembrane region" description="Helical" evidence="17">
    <location>
        <begin position="552"/>
        <end position="575"/>
    </location>
</feature>
<evidence type="ECO:0000256" key="10">
    <source>
        <dbReference type="ARBA" id="ARBA00023043"/>
    </source>
</evidence>
<evidence type="ECO:0000256" key="8">
    <source>
        <dbReference type="ARBA" id="ARBA00022837"/>
    </source>
</evidence>
<gene>
    <name evidence="20" type="primary">LOC117348861</name>
</gene>
<dbReference type="NCBIfam" id="TIGR00870">
    <property type="entry name" value="trp"/>
    <property type="match status" value="1"/>
</dbReference>
<dbReference type="Gene3D" id="1.25.40.20">
    <property type="entry name" value="Ankyrin repeat-containing domain"/>
    <property type="match status" value="1"/>
</dbReference>
<dbReference type="FunCoup" id="A0A6P8PP69">
    <property type="interactions" value="370"/>
</dbReference>
<evidence type="ECO:0000256" key="9">
    <source>
        <dbReference type="ARBA" id="ARBA00022989"/>
    </source>
</evidence>
<evidence type="ECO:0000256" key="3">
    <source>
        <dbReference type="ARBA" id="ARBA00022475"/>
    </source>
</evidence>
<feature type="domain" description="Ion transport" evidence="18">
    <location>
        <begin position="483"/>
        <end position="729"/>
    </location>
</feature>
<dbReference type="GeneID" id="117348861"/>
<keyword evidence="6 17" id="KW-0812">Transmembrane</keyword>